<proteinExistence type="predicted"/>
<name>A0ABD3R1Q4_9STRA</name>
<evidence type="ECO:0000313" key="1">
    <source>
        <dbReference type="EMBL" id="KAL3806660.1"/>
    </source>
</evidence>
<organism evidence="1 2">
    <name type="scientific">Cyclostephanos tholiformis</name>
    <dbReference type="NCBI Taxonomy" id="382380"/>
    <lineage>
        <taxon>Eukaryota</taxon>
        <taxon>Sar</taxon>
        <taxon>Stramenopiles</taxon>
        <taxon>Ochrophyta</taxon>
        <taxon>Bacillariophyta</taxon>
        <taxon>Coscinodiscophyceae</taxon>
        <taxon>Thalassiosirophycidae</taxon>
        <taxon>Stephanodiscales</taxon>
        <taxon>Stephanodiscaceae</taxon>
        <taxon>Cyclostephanos</taxon>
    </lineage>
</organism>
<reference evidence="1 2" key="1">
    <citation type="submission" date="2024-10" db="EMBL/GenBank/DDBJ databases">
        <title>Updated reference genomes for cyclostephanoid diatoms.</title>
        <authorList>
            <person name="Roberts W.R."/>
            <person name="Alverson A.J."/>
        </authorList>
    </citation>
    <scope>NUCLEOTIDE SEQUENCE [LARGE SCALE GENOMIC DNA]</scope>
    <source>
        <strain evidence="1 2">AJA228-03</strain>
    </source>
</reference>
<dbReference type="AlphaFoldDB" id="A0ABD3R1Q4"/>
<dbReference type="EMBL" id="JALLPB020000761">
    <property type="protein sequence ID" value="KAL3806660.1"/>
    <property type="molecule type" value="Genomic_DNA"/>
</dbReference>
<protein>
    <submittedName>
        <fullName evidence="1">Uncharacterized protein</fullName>
    </submittedName>
</protein>
<comment type="caution">
    <text evidence="1">The sequence shown here is derived from an EMBL/GenBank/DDBJ whole genome shotgun (WGS) entry which is preliminary data.</text>
</comment>
<evidence type="ECO:0000313" key="2">
    <source>
        <dbReference type="Proteomes" id="UP001530377"/>
    </source>
</evidence>
<sequence>MGAHDGVFQWQTGNDAWHVHHCASSVDMALVYFNVSLAGCNLVNCLLANGEPVLGCAGGGLMIKHLYVREHAVSIDGTEDSTMGLTKDLMERLLRELSKKLDGAK</sequence>
<keyword evidence="2" id="KW-1185">Reference proteome</keyword>
<accession>A0ABD3R1Q4</accession>
<dbReference type="Proteomes" id="UP001530377">
    <property type="component" value="Unassembled WGS sequence"/>
</dbReference>
<gene>
    <name evidence="1" type="ORF">ACHAXA_009979</name>
</gene>